<dbReference type="EMBL" id="GBBM01001326">
    <property type="protein sequence ID" value="JAC34092.1"/>
    <property type="molecule type" value="mRNA"/>
</dbReference>
<dbReference type="PANTHER" id="PTHR11733">
    <property type="entry name" value="ZINC METALLOPROTEASE FAMILY M13 NEPRILYSIN-RELATED"/>
    <property type="match status" value="1"/>
</dbReference>
<comment type="cofactor">
    <cofactor evidence="1">
        <name>Zn(2+)</name>
        <dbReference type="ChEBI" id="CHEBI:29105"/>
    </cofactor>
</comment>
<dbReference type="GO" id="GO:0016485">
    <property type="term" value="P:protein processing"/>
    <property type="evidence" value="ECO:0007669"/>
    <property type="project" value="TreeGrafter"/>
</dbReference>
<evidence type="ECO:0000313" key="10">
    <source>
        <dbReference type="EMBL" id="JAC34092.1"/>
    </source>
</evidence>
<evidence type="ECO:0000256" key="1">
    <source>
        <dbReference type="ARBA" id="ARBA00001947"/>
    </source>
</evidence>
<accession>A0A023GJH0</accession>
<evidence type="ECO:0000256" key="4">
    <source>
        <dbReference type="ARBA" id="ARBA00022723"/>
    </source>
</evidence>
<dbReference type="PANTHER" id="PTHR11733:SF240">
    <property type="entry name" value="GH14155P-RELATED"/>
    <property type="match status" value="1"/>
</dbReference>
<dbReference type="PROSITE" id="PS51885">
    <property type="entry name" value="NEPRILYSIN"/>
    <property type="match status" value="1"/>
</dbReference>
<dbReference type="GO" id="GO:0005886">
    <property type="term" value="C:plasma membrane"/>
    <property type="evidence" value="ECO:0007669"/>
    <property type="project" value="TreeGrafter"/>
</dbReference>
<dbReference type="Pfam" id="PF01431">
    <property type="entry name" value="Peptidase_M13"/>
    <property type="match status" value="1"/>
</dbReference>
<dbReference type="InterPro" id="IPR000718">
    <property type="entry name" value="Peptidase_M13"/>
</dbReference>
<keyword evidence="7" id="KW-0482">Metalloprotease</keyword>
<keyword evidence="6" id="KW-0862">Zinc</keyword>
<protein>
    <submittedName>
        <fullName evidence="10">Putative peptidase family m13 includes neprilysin</fullName>
    </submittedName>
</protein>
<evidence type="ECO:0000259" key="9">
    <source>
        <dbReference type="Pfam" id="PF05649"/>
    </source>
</evidence>
<dbReference type="AlphaFoldDB" id="A0A023GJH0"/>
<dbReference type="SUPFAM" id="SSF55486">
    <property type="entry name" value="Metalloproteases ('zincins'), catalytic domain"/>
    <property type="match status" value="1"/>
</dbReference>
<sequence length="393" mass="45203">EQAFKEFRNKNQYSTAHLTHTINKRPEECIELLRLYMGVAMDRLYVEHIHNDTVKKQVEDIVERLKKELNDTIHEADWINETVKTEMSEKLRNTTVVIGHPETLLNQTVLEELYEDIPTIETSTSFLEIFKILYEHNYRWKFQIHLEPFRGRKLWSPSDSEDKFLYSETNQQVEIPWALLQPPFYEDGLPRSLGYGALGAKIAQGLIGAIDIKPIITSAFGKKDAKRGNINNSEIDNKTDCFLEQYGQDSSYRTWVPPYTKHIEKLQGNIIDNAGLQLAFKAYTKVLGEDCNGTDTRLEGLPDISGNELFFIAHGMILCKAMSTQDDMLWNWPPGWDDTRSENWERVNMPVTNIKAFSTAFNCSEDSKMFYKPTESCTFLISPGGQTYSGALD</sequence>
<evidence type="ECO:0000256" key="2">
    <source>
        <dbReference type="ARBA" id="ARBA00007357"/>
    </source>
</evidence>
<proteinExistence type="evidence at transcript level"/>
<dbReference type="Pfam" id="PF05649">
    <property type="entry name" value="Peptidase_M13_N"/>
    <property type="match status" value="1"/>
</dbReference>
<feature type="non-terminal residue" evidence="10">
    <location>
        <position position="1"/>
    </location>
</feature>
<keyword evidence="3" id="KW-0645">Protease</keyword>
<evidence type="ECO:0000256" key="3">
    <source>
        <dbReference type="ARBA" id="ARBA00022670"/>
    </source>
</evidence>
<keyword evidence="5" id="KW-0378">Hydrolase</keyword>
<dbReference type="InterPro" id="IPR024079">
    <property type="entry name" value="MetalloPept_cat_dom_sf"/>
</dbReference>
<evidence type="ECO:0000256" key="7">
    <source>
        <dbReference type="ARBA" id="ARBA00023049"/>
    </source>
</evidence>
<name>A0A023GJH0_AMBTT</name>
<feature type="domain" description="Peptidase M13 N-terminal" evidence="9">
    <location>
        <begin position="5"/>
        <end position="101"/>
    </location>
</feature>
<dbReference type="Gene3D" id="1.10.1380.10">
    <property type="entry name" value="Neutral endopeptidase , domain2"/>
    <property type="match status" value="1"/>
</dbReference>
<dbReference type="InterPro" id="IPR042089">
    <property type="entry name" value="Peptidase_M13_dom_2"/>
</dbReference>
<organism evidence="10">
    <name type="scientific">Amblyomma triste</name>
    <name type="common">Neotropical tick</name>
    <dbReference type="NCBI Taxonomy" id="251400"/>
    <lineage>
        <taxon>Eukaryota</taxon>
        <taxon>Metazoa</taxon>
        <taxon>Ecdysozoa</taxon>
        <taxon>Arthropoda</taxon>
        <taxon>Chelicerata</taxon>
        <taxon>Arachnida</taxon>
        <taxon>Acari</taxon>
        <taxon>Parasitiformes</taxon>
        <taxon>Ixodida</taxon>
        <taxon>Ixodoidea</taxon>
        <taxon>Ixodidae</taxon>
        <taxon>Amblyomminae</taxon>
        <taxon>Amblyomma</taxon>
    </lineage>
</organism>
<dbReference type="InterPro" id="IPR008753">
    <property type="entry name" value="Peptidase_M13_N"/>
</dbReference>
<dbReference type="GO" id="GO:0046872">
    <property type="term" value="F:metal ion binding"/>
    <property type="evidence" value="ECO:0007669"/>
    <property type="project" value="UniProtKB-KW"/>
</dbReference>
<dbReference type="InterPro" id="IPR018497">
    <property type="entry name" value="Peptidase_M13_C"/>
</dbReference>
<dbReference type="Gene3D" id="3.40.390.10">
    <property type="entry name" value="Collagenase (Catalytic Domain)"/>
    <property type="match status" value="1"/>
</dbReference>
<evidence type="ECO:0000256" key="5">
    <source>
        <dbReference type="ARBA" id="ARBA00022801"/>
    </source>
</evidence>
<dbReference type="GO" id="GO:0004222">
    <property type="term" value="F:metalloendopeptidase activity"/>
    <property type="evidence" value="ECO:0007669"/>
    <property type="project" value="InterPro"/>
</dbReference>
<reference evidence="10" key="1">
    <citation type="submission" date="2014-03" db="EMBL/GenBank/DDBJ databases">
        <title>The sialotranscriptome of Amblyomma triste, Amblyomma parvum and Amblyomma cajennense ticks, uncovered by 454-based RNA-seq.</title>
        <authorList>
            <person name="Garcia G.R."/>
            <person name="Gardinassi L.G."/>
            <person name="Ribeiro J.M."/>
            <person name="Anatriello E."/>
            <person name="Ferreira B.R."/>
            <person name="Moreira H.N."/>
            <person name="Mafra C."/>
            <person name="Olegario M.M."/>
            <person name="Szabo P.J."/>
            <person name="Miranda-Santos I.K."/>
            <person name="Maruyama S.R."/>
        </authorList>
    </citation>
    <scope>NUCLEOTIDE SEQUENCE</scope>
    <source>
        <strain evidence="10">Mato Grasso do Sul</strain>
        <tissue evidence="10">Salivary glands</tissue>
    </source>
</reference>
<keyword evidence="4" id="KW-0479">Metal-binding</keyword>
<feature type="non-terminal residue" evidence="10">
    <location>
        <position position="393"/>
    </location>
</feature>
<evidence type="ECO:0000259" key="8">
    <source>
        <dbReference type="Pfam" id="PF01431"/>
    </source>
</evidence>
<evidence type="ECO:0000256" key="6">
    <source>
        <dbReference type="ARBA" id="ARBA00022833"/>
    </source>
</evidence>
<comment type="similarity">
    <text evidence="2">Belongs to the peptidase M13 family.</text>
</comment>
<feature type="domain" description="Peptidase M13 C-terminal" evidence="8">
    <location>
        <begin position="166"/>
        <end position="377"/>
    </location>
</feature>